<protein>
    <recommendedName>
        <fullName evidence="3">Monocarboxylate transporter 10</fullName>
    </recommendedName>
</protein>
<organism evidence="1 2">
    <name type="scientific">Mycetomoellerius zeteki</name>
    <dbReference type="NCBI Taxonomy" id="64791"/>
    <lineage>
        <taxon>Eukaryota</taxon>
        <taxon>Metazoa</taxon>
        <taxon>Ecdysozoa</taxon>
        <taxon>Arthropoda</taxon>
        <taxon>Hexapoda</taxon>
        <taxon>Insecta</taxon>
        <taxon>Pterygota</taxon>
        <taxon>Neoptera</taxon>
        <taxon>Endopterygota</taxon>
        <taxon>Hymenoptera</taxon>
        <taxon>Apocrita</taxon>
        <taxon>Aculeata</taxon>
        <taxon>Formicoidea</taxon>
        <taxon>Formicidae</taxon>
        <taxon>Myrmicinae</taxon>
        <taxon>Mycetomoellerius</taxon>
    </lineage>
</organism>
<dbReference type="AlphaFoldDB" id="A0A151X768"/>
<proteinExistence type="predicted"/>
<dbReference type="EMBL" id="KQ982454">
    <property type="protein sequence ID" value="KYQ56174.1"/>
    <property type="molecule type" value="Genomic_DNA"/>
</dbReference>
<dbReference type="Proteomes" id="UP000075809">
    <property type="component" value="Unassembled WGS sequence"/>
</dbReference>
<sequence>MSIPRARSWPLLDTTGKRNCAISVNNSSLKKKNRPVETTNGIDKSNIATLQPENHPQVQAKRLLYRHYYPEGGWGWIVTFVGTLVHILGPGLQFSIPATIALPAKVKFYHHPWHTAGESIEIPNRKCYSIIHGEK</sequence>
<gene>
    <name evidence="1" type="ORF">ALC60_04913</name>
</gene>
<accession>A0A151X768</accession>
<name>A0A151X768_9HYME</name>
<evidence type="ECO:0000313" key="2">
    <source>
        <dbReference type="Proteomes" id="UP000075809"/>
    </source>
</evidence>
<evidence type="ECO:0008006" key="3">
    <source>
        <dbReference type="Google" id="ProtNLM"/>
    </source>
</evidence>
<keyword evidence="2" id="KW-1185">Reference proteome</keyword>
<reference evidence="1 2" key="1">
    <citation type="submission" date="2015-09" db="EMBL/GenBank/DDBJ databases">
        <title>Trachymyrmex zeteki WGS genome.</title>
        <authorList>
            <person name="Nygaard S."/>
            <person name="Hu H."/>
            <person name="Boomsma J."/>
            <person name="Zhang G."/>
        </authorList>
    </citation>
    <scope>NUCLEOTIDE SEQUENCE [LARGE SCALE GENOMIC DNA]</scope>
    <source>
        <strain evidence="1">Tzet28-1</strain>
        <tissue evidence="1">Whole body</tissue>
    </source>
</reference>
<evidence type="ECO:0000313" key="1">
    <source>
        <dbReference type="EMBL" id="KYQ56174.1"/>
    </source>
</evidence>